<protein>
    <submittedName>
        <fullName evidence="2">Uncharacterized protein</fullName>
    </submittedName>
</protein>
<comment type="caution">
    <text evidence="2">The sequence shown here is derived from an EMBL/GenBank/DDBJ whole genome shotgun (WGS) entry which is preliminary data.</text>
</comment>
<feature type="region of interest" description="Disordered" evidence="1">
    <location>
        <begin position="190"/>
        <end position="214"/>
    </location>
</feature>
<dbReference type="EMBL" id="CASHTH010001369">
    <property type="protein sequence ID" value="CAI8014518.1"/>
    <property type="molecule type" value="Genomic_DNA"/>
</dbReference>
<evidence type="ECO:0000313" key="2">
    <source>
        <dbReference type="EMBL" id="CAI8014518.1"/>
    </source>
</evidence>
<reference evidence="2" key="1">
    <citation type="submission" date="2023-03" db="EMBL/GenBank/DDBJ databases">
        <authorList>
            <person name="Steffen K."/>
            <person name="Cardenas P."/>
        </authorList>
    </citation>
    <scope>NUCLEOTIDE SEQUENCE</scope>
</reference>
<evidence type="ECO:0000313" key="3">
    <source>
        <dbReference type="Proteomes" id="UP001174909"/>
    </source>
</evidence>
<organism evidence="2 3">
    <name type="scientific">Geodia barretti</name>
    <name type="common">Barrett's horny sponge</name>
    <dbReference type="NCBI Taxonomy" id="519541"/>
    <lineage>
        <taxon>Eukaryota</taxon>
        <taxon>Metazoa</taxon>
        <taxon>Porifera</taxon>
        <taxon>Demospongiae</taxon>
        <taxon>Heteroscleromorpha</taxon>
        <taxon>Tetractinellida</taxon>
        <taxon>Astrophorina</taxon>
        <taxon>Geodiidae</taxon>
        <taxon>Geodia</taxon>
    </lineage>
</organism>
<proteinExistence type="predicted"/>
<feature type="compositionally biased region" description="Basic and acidic residues" evidence="1">
    <location>
        <begin position="195"/>
        <end position="214"/>
    </location>
</feature>
<keyword evidence="3" id="KW-1185">Reference proteome</keyword>
<name>A0AA35RMZ8_GEOBA</name>
<evidence type="ECO:0000256" key="1">
    <source>
        <dbReference type="SAM" id="MobiDB-lite"/>
    </source>
</evidence>
<accession>A0AA35RMZ8</accession>
<sequence length="214" mass="24720">MRSWRNNMAAIKDGSGITKRKRRAWGKQRCKPDLVSIDHMDIELLTKVVEKQSYADGDLQNPEGMATETLVAHLSRMNIAYPNSTRSREGLLYLFRVHIQPKTQRNRFWRRKRRREEVEVGDTWTTGMDCDNRTRKREYTGDDSNAPATKRIDIEGTGVVAPRALPIEALNIRTTPESMSNRRIIKIKRNSSFRGNDKDKVVPPEKDHTNTSLN</sequence>
<dbReference type="AlphaFoldDB" id="A0AA35RMZ8"/>
<dbReference type="Proteomes" id="UP001174909">
    <property type="component" value="Unassembled WGS sequence"/>
</dbReference>
<gene>
    <name evidence="2" type="ORF">GBAR_LOCUS9055</name>
</gene>